<keyword evidence="7" id="KW-1185">Reference proteome</keyword>
<evidence type="ECO:0000313" key="7">
    <source>
        <dbReference type="Proteomes" id="UP001185927"/>
    </source>
</evidence>
<dbReference type="Pfam" id="PF00135">
    <property type="entry name" value="COesterase"/>
    <property type="match status" value="2"/>
</dbReference>
<dbReference type="SUPFAM" id="SSF53474">
    <property type="entry name" value="alpha/beta-Hydrolases"/>
    <property type="match status" value="1"/>
</dbReference>
<dbReference type="Proteomes" id="UP001185927">
    <property type="component" value="Unassembled WGS sequence"/>
</dbReference>
<evidence type="ECO:0000256" key="2">
    <source>
        <dbReference type="ARBA" id="ARBA00022801"/>
    </source>
</evidence>
<keyword evidence="2 3" id="KW-0378">Hydrolase</keyword>
<dbReference type="Gene3D" id="3.40.50.1820">
    <property type="entry name" value="alpha/beta hydrolase"/>
    <property type="match status" value="1"/>
</dbReference>
<protein>
    <recommendedName>
        <fullName evidence="3">Carboxylic ester hydrolase</fullName>
        <ecNumber evidence="3">3.1.1.-</ecNumber>
    </recommendedName>
</protein>
<dbReference type="InterPro" id="IPR002018">
    <property type="entry name" value="CarbesteraseB"/>
</dbReference>
<dbReference type="InterPro" id="IPR050309">
    <property type="entry name" value="Type-B_Carboxylest/Lipase"/>
</dbReference>
<evidence type="ECO:0000313" key="6">
    <source>
        <dbReference type="EMBL" id="MDV6270200.1"/>
    </source>
</evidence>
<evidence type="ECO:0000256" key="4">
    <source>
        <dbReference type="SAM" id="MobiDB-lite"/>
    </source>
</evidence>
<dbReference type="EMBL" id="JAWLKB010000015">
    <property type="protein sequence ID" value="MDV6270200.1"/>
    <property type="molecule type" value="Genomic_DNA"/>
</dbReference>
<dbReference type="InterPro" id="IPR019826">
    <property type="entry name" value="Carboxylesterase_B_AS"/>
</dbReference>
<feature type="region of interest" description="Disordered" evidence="4">
    <location>
        <begin position="60"/>
        <end position="81"/>
    </location>
</feature>
<organism evidence="6 7">
    <name type="scientific">Rhodococcus globerulus</name>
    <dbReference type="NCBI Taxonomy" id="33008"/>
    <lineage>
        <taxon>Bacteria</taxon>
        <taxon>Bacillati</taxon>
        <taxon>Actinomycetota</taxon>
        <taxon>Actinomycetes</taxon>
        <taxon>Mycobacteriales</taxon>
        <taxon>Nocardiaceae</taxon>
        <taxon>Rhodococcus</taxon>
    </lineage>
</organism>
<reference evidence="6 7" key="1">
    <citation type="submission" date="2023-10" db="EMBL/GenBank/DDBJ databases">
        <title>Development of a sustainable strategy for remediation of hydrocarbon-contaminated territories based on the waste exchange concept.</title>
        <authorList>
            <person name="Krivoruchko A."/>
        </authorList>
    </citation>
    <scope>NUCLEOTIDE SEQUENCE [LARGE SCALE GENOMIC DNA]</scope>
    <source>
        <strain evidence="6 7">IEGM 1203</strain>
    </source>
</reference>
<evidence type="ECO:0000256" key="3">
    <source>
        <dbReference type="RuleBase" id="RU361235"/>
    </source>
</evidence>
<gene>
    <name evidence="6" type="ORF">R3Q16_26605</name>
</gene>
<dbReference type="RefSeq" id="WP_317544865.1">
    <property type="nucleotide sequence ID" value="NZ_JAWLKB010000015.1"/>
</dbReference>
<accession>A0ABU4C116</accession>
<dbReference type="EC" id="3.1.1.-" evidence="3"/>
<dbReference type="PROSITE" id="PS00122">
    <property type="entry name" value="CARBOXYLESTERASE_B_1"/>
    <property type="match status" value="1"/>
</dbReference>
<sequence length="425" mass="45485">MSEIIASAAAGKFRGIRRDGSLYFGAIRYATAARFQRPEPAASHTGILDATMPGTVFPQPPSRLERVMGAPHPEPEQSEDSFTVTVTTPSLSGSRPVMVWLHGGGYSSGGGSLAWYDGGALSAEGDVVVVSVNYRVGVLGYLLLEGVSDGNLGVHDQIAALEWVRENIAGFGGDPNSITVFGQSAGAHSIVNLLNSNNSRPLFHRAILQSTPRLDLNFTKTAAIENGETFARLLDGDPNTAPLPLILDAFRATAVEFGTRSENVVQPPFAPISDVAPLTGSADSGVTEVVIGYTHDEGSAFVRGLPGGSMADETTLTQNMFAETVAELADTFTQSGTSVYTYRFDWTPPENIFGATHCIELPFILGTEKSWHGSPMLGIADWTTVDEMGRRIRTLWTSFAHNGSPDNENTWKKFSPDEPIGITFT</sequence>
<evidence type="ECO:0000256" key="1">
    <source>
        <dbReference type="ARBA" id="ARBA00005964"/>
    </source>
</evidence>
<name>A0ABU4C116_RHOGO</name>
<dbReference type="PANTHER" id="PTHR11559">
    <property type="entry name" value="CARBOXYLESTERASE"/>
    <property type="match status" value="1"/>
</dbReference>
<evidence type="ECO:0000259" key="5">
    <source>
        <dbReference type="Pfam" id="PF00135"/>
    </source>
</evidence>
<comment type="similarity">
    <text evidence="1 3">Belongs to the type-B carboxylesterase/lipase family.</text>
</comment>
<proteinExistence type="inferred from homology"/>
<feature type="domain" description="Carboxylesterase type B" evidence="5">
    <location>
        <begin position="316"/>
        <end position="417"/>
    </location>
</feature>
<comment type="caution">
    <text evidence="6">The sequence shown here is derived from an EMBL/GenBank/DDBJ whole genome shotgun (WGS) entry which is preliminary data.</text>
</comment>
<dbReference type="InterPro" id="IPR029058">
    <property type="entry name" value="AB_hydrolase_fold"/>
</dbReference>
<feature type="domain" description="Carboxylesterase type B" evidence="5">
    <location>
        <begin position="7"/>
        <end position="236"/>
    </location>
</feature>